<dbReference type="Proteomes" id="UP000034805">
    <property type="component" value="Unassembled WGS sequence"/>
</dbReference>
<dbReference type="AlphaFoldDB" id="A0A0P7XIY0"/>
<dbReference type="EMBL" id="JARO02001012">
    <property type="protein sequence ID" value="KPP76725.1"/>
    <property type="molecule type" value="Genomic_DNA"/>
</dbReference>
<accession>A0A0P7XIY0</accession>
<organism evidence="1 2">
    <name type="scientific">Scleropages formosus</name>
    <name type="common">Asian bonytongue</name>
    <name type="synonym">Osteoglossum formosum</name>
    <dbReference type="NCBI Taxonomy" id="113540"/>
    <lineage>
        <taxon>Eukaryota</taxon>
        <taxon>Metazoa</taxon>
        <taxon>Chordata</taxon>
        <taxon>Craniata</taxon>
        <taxon>Vertebrata</taxon>
        <taxon>Euteleostomi</taxon>
        <taxon>Actinopterygii</taxon>
        <taxon>Neopterygii</taxon>
        <taxon>Teleostei</taxon>
        <taxon>Osteoglossocephala</taxon>
        <taxon>Osteoglossomorpha</taxon>
        <taxon>Osteoglossiformes</taxon>
        <taxon>Osteoglossidae</taxon>
        <taxon>Scleropages</taxon>
    </lineage>
</organism>
<sequence>MRKLDHCNIVRLRYFFYSSGDKIPPNLFIMIGVSVRNWDESGAVQLSTSVPSAPIHESQVVIDVQAPVCIVLQTESVDRAESPLLSAGRVYYFEVVPKSGDPGTRKSAALQ</sequence>
<comment type="caution">
    <text evidence="1">The sequence shown here is derived from an EMBL/GenBank/DDBJ whole genome shotgun (WGS) entry which is preliminary data.</text>
</comment>
<evidence type="ECO:0000313" key="1">
    <source>
        <dbReference type="EMBL" id="KPP76725.1"/>
    </source>
</evidence>
<evidence type="ECO:0000313" key="2">
    <source>
        <dbReference type="Proteomes" id="UP000034805"/>
    </source>
</evidence>
<evidence type="ECO:0008006" key="3">
    <source>
        <dbReference type="Google" id="ProtNLM"/>
    </source>
</evidence>
<gene>
    <name evidence="1" type="ORF">Z043_103907</name>
</gene>
<reference evidence="1 2" key="1">
    <citation type="submission" date="2015-08" db="EMBL/GenBank/DDBJ databases">
        <title>The genome of the Asian arowana (Scleropages formosus).</title>
        <authorList>
            <person name="Tan M.H."/>
            <person name="Gan H.M."/>
            <person name="Croft L.J."/>
            <person name="Austin C.M."/>
        </authorList>
    </citation>
    <scope>NUCLEOTIDE SEQUENCE [LARGE SCALE GENOMIC DNA]</scope>
    <source>
        <strain evidence="1">Aro1</strain>
    </source>
</reference>
<proteinExistence type="predicted"/>
<name>A0A0P7XIY0_SCLFO</name>
<protein>
    <recommendedName>
        <fullName evidence="3">Protein kinase domain-containing protein</fullName>
    </recommendedName>
</protein>
<dbReference type="STRING" id="113540.ENSSFOP00015068535"/>